<feature type="region of interest" description="Disordered" evidence="1">
    <location>
        <begin position="1"/>
        <end position="23"/>
    </location>
</feature>
<organism evidence="2 3">
    <name type="scientific">Clavibacter michiganensis</name>
    <dbReference type="NCBI Taxonomy" id="28447"/>
    <lineage>
        <taxon>Bacteria</taxon>
        <taxon>Bacillati</taxon>
        <taxon>Actinomycetota</taxon>
        <taxon>Actinomycetes</taxon>
        <taxon>Micrococcales</taxon>
        <taxon>Microbacteriaceae</taxon>
        <taxon>Clavibacter</taxon>
    </lineage>
</organism>
<dbReference type="Gene3D" id="1.10.10.10">
    <property type="entry name" value="Winged helix-like DNA-binding domain superfamily/Winged helix DNA-binding domain"/>
    <property type="match status" value="1"/>
</dbReference>
<evidence type="ECO:0008006" key="4">
    <source>
        <dbReference type="Google" id="ProtNLM"/>
    </source>
</evidence>
<dbReference type="Proteomes" id="UP000239241">
    <property type="component" value="Unassembled WGS sequence"/>
</dbReference>
<proteinExistence type="predicted"/>
<dbReference type="InterPro" id="IPR036388">
    <property type="entry name" value="WH-like_DNA-bd_sf"/>
</dbReference>
<dbReference type="InterPro" id="IPR036390">
    <property type="entry name" value="WH_DNA-bd_sf"/>
</dbReference>
<evidence type="ECO:0000313" key="3">
    <source>
        <dbReference type="Proteomes" id="UP000239241"/>
    </source>
</evidence>
<accession>A0A2S5VXH5</accession>
<dbReference type="EMBL" id="PSXY01000002">
    <property type="protein sequence ID" value="PPF70973.1"/>
    <property type="molecule type" value="Genomic_DNA"/>
</dbReference>
<reference evidence="2 3" key="1">
    <citation type="submission" date="2018-02" db="EMBL/GenBank/DDBJ databases">
        <title>Bacteriophage NCPPB3778 and a type I-E CRISPR drive the evolution of the US Biological Select Agent, Rathayibacter toxicus.</title>
        <authorList>
            <person name="Davis E.W.II."/>
            <person name="Tabima J.F."/>
            <person name="Weisberg A.J."/>
            <person name="Lopes L.D."/>
            <person name="Wiseman M.S."/>
            <person name="Wiseman M.S."/>
            <person name="Pupko T."/>
            <person name="Belcher M.S."/>
            <person name="Sechler A.J."/>
            <person name="Tancos M.A."/>
            <person name="Schroeder B.K."/>
            <person name="Murray T.D."/>
            <person name="Luster D.G."/>
            <person name="Schneider W.L."/>
            <person name="Rogers E."/>
            <person name="Andreote F.D."/>
            <person name="Grunwald N.J."/>
            <person name="Putnam M.L."/>
            <person name="Chang J.H."/>
        </authorList>
    </citation>
    <scope>NUCLEOTIDE SEQUENCE [LARGE SCALE GENOMIC DNA]</scope>
    <source>
        <strain evidence="2 3">AY1B3</strain>
    </source>
</reference>
<gene>
    <name evidence="2" type="ORF">C5E16_01615</name>
</gene>
<sequence>MPNDDEIAEAGLPPPEENEHGADLPDKTLAHLVNAVLALAEDLHEASIPWWDPLTGLQVLLFTTIVRGGGVTRTDLGRDCRTSRGAISPGLASLVRQGYVTDTPAGVDSVLTLGPAGRDLLERIDHARVSWIRRALRTHPHLSADDVQHLIDAVEHLRGPSGAPR</sequence>
<evidence type="ECO:0000313" key="2">
    <source>
        <dbReference type="EMBL" id="PPF70973.1"/>
    </source>
</evidence>
<evidence type="ECO:0000256" key="1">
    <source>
        <dbReference type="SAM" id="MobiDB-lite"/>
    </source>
</evidence>
<comment type="caution">
    <text evidence="2">The sequence shown here is derived from an EMBL/GenBank/DDBJ whole genome shotgun (WGS) entry which is preliminary data.</text>
</comment>
<protein>
    <recommendedName>
        <fullName evidence="4">MarR family transcriptional regulator</fullName>
    </recommendedName>
</protein>
<dbReference type="SUPFAM" id="SSF46785">
    <property type="entry name" value="Winged helix' DNA-binding domain"/>
    <property type="match status" value="1"/>
</dbReference>
<dbReference type="AlphaFoldDB" id="A0A2S5VXH5"/>
<name>A0A2S5VXH5_9MICO</name>